<feature type="compositionally biased region" description="Acidic residues" evidence="6">
    <location>
        <begin position="411"/>
        <end position="421"/>
    </location>
</feature>
<comment type="similarity">
    <text evidence="5">Belongs to the DEAD box helicase family.</text>
</comment>
<gene>
    <name evidence="8" type="ORF">ODALV1_LOCUS8787</name>
</gene>
<feature type="compositionally biased region" description="Polar residues" evidence="6">
    <location>
        <begin position="387"/>
        <end position="407"/>
    </location>
</feature>
<sequence length="924" mass="104219">MEYTNNRLDDVMDTEDERLSSTIDEQSKTRLQKKIDIVQQILTMLEKAMSSAKSSHQQSQCRYTSRIDELQLQIEKLKWEMNENENMFKTATEPLESDLKKYMALDNILITIEESSKDDGNLLLPDISKSDMFVHKYLWTDLQEWQSLKLQCQKLNYETQTAFSPNICTKLLRVTISKDLTAEEQFRRAVEMANALNMHRGKKYISVNQSPPLVRDIILTWHKNEPAAACYVQNYYGHVIQDVIGKEYVGRIIDITELPADSSNFNFHTMCQTIHVQAKATSANSTNTMPQTITLYQFEDTSYKLPEVTTFNVETASPIRELSLAEEYTHTRPGPSNQYNYVRPAIMPSMQRSMSVSEREEIVSDTSDTISIQSILGIDDVPKTLTQVSRPKTPSVLTTTSTENSSTKDLDPEESESEDQNDMTRFKEVDGVRLRAWLWTCVQKTGIQKFTNIQKQFLKSFATPGDIHYKGVANGGKTICTVLAVLNSIQPLVTQTQAVIVTSNTRSCKQIQNSLTIDDGKVSILRTDEILQASSNPKKPFKRQCHILVGTCDQIKEIVSKNILNNERISHLIIDNAEEIFGAGLKTVLYKILYALNASVKVTLVSRSSCSAASELEEFCKKKLRYPLELEETVDMGQFLISQPRTKSRDTVGHSISNKVSVTGASSASSTVSECSVKSASEETVQESKVSSSIANDTNVYNPRSPEIADDEAVSQVNDSDSENSNSTCRSFIPKTTLKFLGIDDPGATITAISHLYANIVGDDYKVEIISQLDIEEDKTIIFCRSIERTEWLSTKLRQHKLWPQVLHENVPRKDQKAILENFRQGSFCRVLISTDFLTSISLDSADVVLNFDLPATSVVYRNRSAFADREMMNPKSKGYNKEVNAVVITLISEKEHEILMEFGESLGLVIESAYKSDQDKMDE</sequence>
<evidence type="ECO:0000313" key="9">
    <source>
        <dbReference type="Proteomes" id="UP001642540"/>
    </source>
</evidence>
<dbReference type="SUPFAM" id="SSF52540">
    <property type="entry name" value="P-loop containing nucleoside triphosphate hydrolases"/>
    <property type="match status" value="1"/>
</dbReference>
<comment type="caution">
    <text evidence="8">The sequence shown here is derived from an EMBL/GenBank/DDBJ whole genome shotgun (WGS) entry which is preliminary data.</text>
</comment>
<organism evidence="8 9">
    <name type="scientific">Orchesella dallaii</name>
    <dbReference type="NCBI Taxonomy" id="48710"/>
    <lineage>
        <taxon>Eukaryota</taxon>
        <taxon>Metazoa</taxon>
        <taxon>Ecdysozoa</taxon>
        <taxon>Arthropoda</taxon>
        <taxon>Hexapoda</taxon>
        <taxon>Collembola</taxon>
        <taxon>Entomobryomorpha</taxon>
        <taxon>Entomobryoidea</taxon>
        <taxon>Orchesellidae</taxon>
        <taxon>Orchesellinae</taxon>
        <taxon>Orchesella</taxon>
    </lineage>
</organism>
<keyword evidence="9" id="KW-1185">Reference proteome</keyword>
<evidence type="ECO:0000256" key="5">
    <source>
        <dbReference type="RuleBase" id="RU365068"/>
    </source>
</evidence>
<keyword evidence="1 5" id="KW-0547">Nucleotide-binding</keyword>
<evidence type="ECO:0000256" key="4">
    <source>
        <dbReference type="ARBA" id="ARBA00022884"/>
    </source>
</evidence>
<evidence type="ECO:0000313" key="8">
    <source>
        <dbReference type="EMBL" id="CAL8094477.1"/>
    </source>
</evidence>
<evidence type="ECO:0000256" key="2">
    <source>
        <dbReference type="ARBA" id="ARBA00022801"/>
    </source>
</evidence>
<evidence type="ECO:0000256" key="3">
    <source>
        <dbReference type="ARBA" id="ARBA00022840"/>
    </source>
</evidence>
<feature type="region of interest" description="Disordered" evidence="6">
    <location>
        <begin position="387"/>
        <end position="423"/>
    </location>
</feature>
<dbReference type="InterPro" id="IPR027417">
    <property type="entry name" value="P-loop_NTPase"/>
</dbReference>
<dbReference type="Gene3D" id="3.40.50.300">
    <property type="entry name" value="P-loop containing nucleotide triphosphate hydrolases"/>
    <property type="match status" value="2"/>
</dbReference>
<feature type="compositionally biased region" description="Polar residues" evidence="6">
    <location>
        <begin position="715"/>
        <end position="728"/>
    </location>
</feature>
<dbReference type="Pfam" id="PF00271">
    <property type="entry name" value="Helicase_C"/>
    <property type="match status" value="1"/>
</dbReference>
<accession>A0ABP1Q999</accession>
<feature type="compositionally biased region" description="Polar residues" evidence="6">
    <location>
        <begin position="687"/>
        <end position="702"/>
    </location>
</feature>
<dbReference type="Proteomes" id="UP001642540">
    <property type="component" value="Unassembled WGS sequence"/>
</dbReference>
<evidence type="ECO:0000256" key="6">
    <source>
        <dbReference type="SAM" id="MobiDB-lite"/>
    </source>
</evidence>
<name>A0ABP1Q999_9HEXA</name>
<feature type="region of interest" description="Disordered" evidence="6">
    <location>
        <begin position="1"/>
        <end position="22"/>
    </location>
</feature>
<feature type="region of interest" description="Disordered" evidence="6">
    <location>
        <begin position="686"/>
        <end position="728"/>
    </location>
</feature>
<keyword evidence="2 5" id="KW-0378">Hydrolase</keyword>
<dbReference type="EMBL" id="CAXLJM020000027">
    <property type="protein sequence ID" value="CAL8094477.1"/>
    <property type="molecule type" value="Genomic_DNA"/>
</dbReference>
<proteinExistence type="inferred from homology"/>
<comment type="domain">
    <text evidence="5">The Q motif is unique to and characteristic of the DEAD box family of RNA helicases and controls ATP binding and hydrolysis.</text>
</comment>
<evidence type="ECO:0000256" key="1">
    <source>
        <dbReference type="ARBA" id="ARBA00022741"/>
    </source>
</evidence>
<reference evidence="8 9" key="1">
    <citation type="submission" date="2024-08" db="EMBL/GenBank/DDBJ databases">
        <authorList>
            <person name="Cucini C."/>
            <person name="Frati F."/>
        </authorList>
    </citation>
    <scope>NUCLEOTIDE SEQUENCE [LARGE SCALE GENOMIC DNA]</scope>
</reference>
<keyword evidence="3 5" id="KW-0067">ATP-binding</keyword>
<comment type="function">
    <text evidence="5">RNA helicase.</text>
</comment>
<comment type="catalytic activity">
    <reaction evidence="5">
        <text>ATP + H2O = ADP + phosphate + H(+)</text>
        <dbReference type="Rhea" id="RHEA:13065"/>
        <dbReference type="ChEBI" id="CHEBI:15377"/>
        <dbReference type="ChEBI" id="CHEBI:15378"/>
        <dbReference type="ChEBI" id="CHEBI:30616"/>
        <dbReference type="ChEBI" id="CHEBI:43474"/>
        <dbReference type="ChEBI" id="CHEBI:456216"/>
        <dbReference type="EC" id="3.6.4.13"/>
    </reaction>
</comment>
<dbReference type="PROSITE" id="PS51194">
    <property type="entry name" value="HELICASE_CTER"/>
    <property type="match status" value="1"/>
</dbReference>
<dbReference type="InterPro" id="IPR011545">
    <property type="entry name" value="DEAD/DEAH_box_helicase_dom"/>
</dbReference>
<protein>
    <recommendedName>
        <fullName evidence="5">ATP-dependent RNA helicase</fullName>
        <ecNumber evidence="5">3.6.4.13</ecNumber>
    </recommendedName>
</protein>
<dbReference type="InterPro" id="IPR001650">
    <property type="entry name" value="Helicase_C-like"/>
</dbReference>
<keyword evidence="4 5" id="KW-0694">RNA-binding</keyword>
<feature type="domain" description="Helicase C-terminal" evidence="7">
    <location>
        <begin position="769"/>
        <end position="922"/>
    </location>
</feature>
<keyword evidence="5" id="KW-0347">Helicase</keyword>
<dbReference type="EC" id="3.6.4.13" evidence="5"/>
<evidence type="ECO:0000259" key="7">
    <source>
        <dbReference type="PROSITE" id="PS51194"/>
    </source>
</evidence>
<dbReference type="Pfam" id="PF00270">
    <property type="entry name" value="DEAD"/>
    <property type="match status" value="1"/>
</dbReference>
<dbReference type="PANTHER" id="PTHR24031">
    <property type="entry name" value="RNA HELICASE"/>
    <property type="match status" value="1"/>
</dbReference>